<reference evidence="1" key="1">
    <citation type="submission" date="2014-11" db="EMBL/GenBank/DDBJ databases">
        <authorList>
            <person name="Amaro Gonzalez C."/>
        </authorList>
    </citation>
    <scope>NUCLEOTIDE SEQUENCE</scope>
</reference>
<proteinExistence type="predicted"/>
<reference evidence="1" key="2">
    <citation type="journal article" date="2015" name="Fish Shellfish Immunol.">
        <title>Early steps in the European eel (Anguilla anguilla)-Vibrio vulnificus interaction in the gills: Role of the RtxA13 toxin.</title>
        <authorList>
            <person name="Callol A."/>
            <person name="Pajuelo D."/>
            <person name="Ebbesson L."/>
            <person name="Teles M."/>
            <person name="MacKenzie S."/>
            <person name="Amaro C."/>
        </authorList>
    </citation>
    <scope>NUCLEOTIDE SEQUENCE</scope>
</reference>
<name>A0A0E9SH22_ANGAN</name>
<dbReference type="AlphaFoldDB" id="A0A0E9SH22"/>
<sequence length="69" mass="7772">MVYSTNIYSSNLIRMVQRGSHFTPFNSSCDRFLHISTSHRSNLGSTNVGRSQNPSRLPRLRGACISLPF</sequence>
<organism evidence="1">
    <name type="scientific">Anguilla anguilla</name>
    <name type="common">European freshwater eel</name>
    <name type="synonym">Muraena anguilla</name>
    <dbReference type="NCBI Taxonomy" id="7936"/>
    <lineage>
        <taxon>Eukaryota</taxon>
        <taxon>Metazoa</taxon>
        <taxon>Chordata</taxon>
        <taxon>Craniata</taxon>
        <taxon>Vertebrata</taxon>
        <taxon>Euteleostomi</taxon>
        <taxon>Actinopterygii</taxon>
        <taxon>Neopterygii</taxon>
        <taxon>Teleostei</taxon>
        <taxon>Anguilliformes</taxon>
        <taxon>Anguillidae</taxon>
        <taxon>Anguilla</taxon>
    </lineage>
</organism>
<accession>A0A0E9SH22</accession>
<dbReference type="EMBL" id="GBXM01068799">
    <property type="protein sequence ID" value="JAH39778.1"/>
    <property type="molecule type" value="Transcribed_RNA"/>
</dbReference>
<protein>
    <submittedName>
        <fullName evidence="1">Uncharacterized protein</fullName>
    </submittedName>
</protein>
<evidence type="ECO:0000313" key="1">
    <source>
        <dbReference type="EMBL" id="JAH39778.1"/>
    </source>
</evidence>